<accession>A0A3E0TQE3</accession>
<gene>
    <name evidence="1" type="ORF">DXX93_06460</name>
</gene>
<sequence>MLKKLLASVGIGKATVDAILLSDSLRAGDDFDVEVVITGGDVAQELNAIELAVMAQAKTEADVGDNEITYNKSVVLQHWQQTLNVTVAPGEVITRQFTLTLHPETPATELFGQQISKVWLQTGLDIKNGIDGSDKDSLYIRPSATQLAVLDMVEHSGYTLFKVDIEAGGVRGQGFSSHLPCYQEYEFKPQDRSLFGARELEVTFVDNGSETGVLIEIDRAFLGDGYRSVSIPNHCTTINDVRPYLERLLS</sequence>
<dbReference type="OrthoDB" id="2351239at2"/>
<dbReference type="Proteomes" id="UP000256478">
    <property type="component" value="Unassembled WGS sequence"/>
</dbReference>
<evidence type="ECO:0000313" key="1">
    <source>
        <dbReference type="EMBL" id="REL26262.1"/>
    </source>
</evidence>
<dbReference type="Pfam" id="PF07070">
    <property type="entry name" value="Spo0M"/>
    <property type="match status" value="1"/>
</dbReference>
<name>A0A3E0TQE3_9GAMM</name>
<dbReference type="InterPro" id="IPR009776">
    <property type="entry name" value="Spore_0_M"/>
</dbReference>
<dbReference type="RefSeq" id="WP_116007383.1">
    <property type="nucleotide sequence ID" value="NZ_QUOU01000001.1"/>
</dbReference>
<evidence type="ECO:0000313" key="2">
    <source>
        <dbReference type="Proteomes" id="UP000256478"/>
    </source>
</evidence>
<dbReference type="PANTHER" id="PTHR40053">
    <property type="entry name" value="SPORULATION-CONTROL PROTEIN SPO0M"/>
    <property type="match status" value="1"/>
</dbReference>
<dbReference type="EMBL" id="QUOU01000001">
    <property type="protein sequence ID" value="REL26262.1"/>
    <property type="molecule type" value="Genomic_DNA"/>
</dbReference>
<comment type="caution">
    <text evidence="1">The sequence shown here is derived from an EMBL/GenBank/DDBJ whole genome shotgun (WGS) entry which is preliminary data.</text>
</comment>
<reference evidence="1 2" key="1">
    <citation type="submission" date="2018-08" db="EMBL/GenBank/DDBJ databases">
        <title>Thalassotalea euphylliae genome.</title>
        <authorList>
            <person name="Summers S."/>
            <person name="Rice S.A."/>
            <person name="Freckelton M.L."/>
            <person name="Nedved B.T."/>
            <person name="Hadfield M.G."/>
        </authorList>
    </citation>
    <scope>NUCLEOTIDE SEQUENCE [LARGE SCALE GENOMIC DNA]</scope>
    <source>
        <strain evidence="1 2">H1</strain>
    </source>
</reference>
<dbReference type="AlphaFoldDB" id="A0A3E0TQE3"/>
<organism evidence="1 2">
    <name type="scientific">Thalassotalea euphylliae</name>
    <dbReference type="NCBI Taxonomy" id="1655234"/>
    <lineage>
        <taxon>Bacteria</taxon>
        <taxon>Pseudomonadati</taxon>
        <taxon>Pseudomonadota</taxon>
        <taxon>Gammaproteobacteria</taxon>
        <taxon>Alteromonadales</taxon>
        <taxon>Colwelliaceae</taxon>
        <taxon>Thalassotalea</taxon>
    </lineage>
</organism>
<proteinExistence type="predicted"/>
<dbReference type="PANTHER" id="PTHR40053:SF1">
    <property type="entry name" value="SPORULATION-CONTROL PROTEIN SPO0M"/>
    <property type="match status" value="1"/>
</dbReference>
<protein>
    <submittedName>
        <fullName evidence="1">Sporulation protein SpoOM</fullName>
    </submittedName>
</protein>